<dbReference type="Proteomes" id="UP000625682">
    <property type="component" value="Unassembled WGS sequence"/>
</dbReference>
<reference evidence="2" key="1">
    <citation type="journal article" date="2014" name="Int. J. Syst. Evol. Microbiol.">
        <title>Complete genome sequence of Corynebacterium casei LMG S-19264T (=DSM 44701T), isolated from a smear-ripened cheese.</title>
        <authorList>
            <consortium name="US DOE Joint Genome Institute (JGI-PGF)"/>
            <person name="Walter F."/>
            <person name="Albersmeier A."/>
            <person name="Kalinowski J."/>
            <person name="Ruckert C."/>
        </authorList>
    </citation>
    <scope>NUCLEOTIDE SEQUENCE</scope>
    <source>
        <strain evidence="2">CGMCC 4.7272</strain>
    </source>
</reference>
<proteinExistence type="predicted"/>
<gene>
    <name evidence="2" type="ORF">GCM10012282_44370</name>
</gene>
<feature type="region of interest" description="Disordered" evidence="1">
    <location>
        <begin position="1"/>
        <end position="20"/>
    </location>
</feature>
<evidence type="ECO:0000313" key="2">
    <source>
        <dbReference type="EMBL" id="GGJ42660.1"/>
    </source>
</evidence>
<dbReference type="AlphaFoldDB" id="A0A917L6B8"/>
<dbReference type="EMBL" id="BMMU01000014">
    <property type="protein sequence ID" value="GGJ42660.1"/>
    <property type="molecule type" value="Genomic_DNA"/>
</dbReference>
<accession>A0A917L6B8</accession>
<protein>
    <submittedName>
        <fullName evidence="2">Uncharacterized protein</fullName>
    </submittedName>
</protein>
<organism evidence="2 3">
    <name type="scientific">Streptomyces lacrimifluminis</name>
    <dbReference type="NCBI Taxonomy" id="1500077"/>
    <lineage>
        <taxon>Bacteria</taxon>
        <taxon>Bacillati</taxon>
        <taxon>Actinomycetota</taxon>
        <taxon>Actinomycetes</taxon>
        <taxon>Kitasatosporales</taxon>
        <taxon>Streptomycetaceae</taxon>
        <taxon>Streptomyces</taxon>
    </lineage>
</organism>
<comment type="caution">
    <text evidence="2">The sequence shown here is derived from an EMBL/GenBank/DDBJ whole genome shotgun (WGS) entry which is preliminary data.</text>
</comment>
<reference evidence="2" key="2">
    <citation type="submission" date="2020-09" db="EMBL/GenBank/DDBJ databases">
        <authorList>
            <person name="Sun Q."/>
            <person name="Zhou Y."/>
        </authorList>
    </citation>
    <scope>NUCLEOTIDE SEQUENCE</scope>
    <source>
        <strain evidence="2">CGMCC 4.7272</strain>
    </source>
</reference>
<sequence>MACGSVTMVRSRRGDAEQTDNAGGLLGVRVVGGDLQRSGPYGDQADLVGDRIVHLAGRLSAFAGEHGLRAHGVKR</sequence>
<evidence type="ECO:0000313" key="3">
    <source>
        <dbReference type="Proteomes" id="UP000625682"/>
    </source>
</evidence>
<name>A0A917L6B8_9ACTN</name>
<evidence type="ECO:0000256" key="1">
    <source>
        <dbReference type="SAM" id="MobiDB-lite"/>
    </source>
</evidence>
<keyword evidence="3" id="KW-1185">Reference proteome</keyword>